<feature type="region of interest" description="Disordered" evidence="1">
    <location>
        <begin position="148"/>
        <end position="167"/>
    </location>
</feature>
<dbReference type="RefSeq" id="XP_025829559.1">
    <property type="nucleotide sequence ID" value="XM_025973774.1"/>
</dbReference>
<sequence>MSDEDSEMESSEDVTTEMMFIAERVKAFPEILEKSQVPAIKRKKTAALTQIVKEYVTLFGKGMEIKAFMKKVNNMKTRLKNKTDRNKTGNKPIRLLSWERIMLKAMHADINPVLSQVPGAFAIGVPTQPPLPTLRNDIMTEKIVPNKLSPKPRDVCGKPEESDETKQLTTAQLQRLVFVEQLKVARLQQQYFSAKLQQLDETYNK</sequence>
<accession>A0A7F5R349</accession>
<dbReference type="Proteomes" id="UP000192223">
    <property type="component" value="Unplaced"/>
</dbReference>
<gene>
    <name evidence="3" type="primary">LOC112904234</name>
</gene>
<evidence type="ECO:0000256" key="1">
    <source>
        <dbReference type="SAM" id="MobiDB-lite"/>
    </source>
</evidence>
<dbReference type="OrthoDB" id="6773400at2759"/>
<keyword evidence="2" id="KW-1185">Reference proteome</keyword>
<feature type="compositionally biased region" description="Basic and acidic residues" evidence="1">
    <location>
        <begin position="151"/>
        <end position="166"/>
    </location>
</feature>
<dbReference type="GeneID" id="112904234"/>
<organism evidence="2 3">
    <name type="scientific">Agrilus planipennis</name>
    <name type="common">Emerald ash borer</name>
    <name type="synonym">Agrilus marcopoli</name>
    <dbReference type="NCBI Taxonomy" id="224129"/>
    <lineage>
        <taxon>Eukaryota</taxon>
        <taxon>Metazoa</taxon>
        <taxon>Ecdysozoa</taxon>
        <taxon>Arthropoda</taxon>
        <taxon>Hexapoda</taxon>
        <taxon>Insecta</taxon>
        <taxon>Pterygota</taxon>
        <taxon>Neoptera</taxon>
        <taxon>Endopterygota</taxon>
        <taxon>Coleoptera</taxon>
        <taxon>Polyphaga</taxon>
        <taxon>Elateriformia</taxon>
        <taxon>Buprestoidea</taxon>
        <taxon>Buprestidae</taxon>
        <taxon>Agrilinae</taxon>
        <taxon>Agrilus</taxon>
    </lineage>
</organism>
<dbReference type="InParanoid" id="A0A7F5R349"/>
<proteinExistence type="predicted"/>
<reference evidence="3" key="1">
    <citation type="submission" date="2025-08" db="UniProtKB">
        <authorList>
            <consortium name="RefSeq"/>
        </authorList>
    </citation>
    <scope>IDENTIFICATION</scope>
    <source>
        <tissue evidence="3">Entire body</tissue>
    </source>
</reference>
<dbReference type="AlphaFoldDB" id="A0A7F5R349"/>
<protein>
    <submittedName>
        <fullName evidence="3">Uncharacterized protein LOC112904234</fullName>
    </submittedName>
</protein>
<evidence type="ECO:0000313" key="3">
    <source>
        <dbReference type="RefSeq" id="XP_025829559.1"/>
    </source>
</evidence>
<dbReference type="KEGG" id="apln:112904234"/>
<evidence type="ECO:0000313" key="2">
    <source>
        <dbReference type="Proteomes" id="UP000192223"/>
    </source>
</evidence>
<name>A0A7F5R349_AGRPL</name>